<evidence type="ECO:0008006" key="7">
    <source>
        <dbReference type="Google" id="ProtNLM"/>
    </source>
</evidence>
<evidence type="ECO:0000313" key="5">
    <source>
        <dbReference type="EMBL" id="CDK27231.1"/>
    </source>
</evidence>
<evidence type="ECO:0000256" key="1">
    <source>
        <dbReference type="ARBA" id="ARBA00004502"/>
    </source>
</evidence>
<evidence type="ECO:0000313" key="6">
    <source>
        <dbReference type="Proteomes" id="UP000019384"/>
    </source>
</evidence>
<dbReference type="InterPro" id="IPR019363">
    <property type="entry name" value="LDAH"/>
</dbReference>
<comment type="similarity">
    <text evidence="2">Belongs to the AB hydrolase superfamily. LDAH family.</text>
</comment>
<dbReference type="GO" id="GO:0019915">
    <property type="term" value="P:lipid storage"/>
    <property type="evidence" value="ECO:0007669"/>
    <property type="project" value="InterPro"/>
</dbReference>
<evidence type="ECO:0000256" key="3">
    <source>
        <dbReference type="ARBA" id="ARBA00022677"/>
    </source>
</evidence>
<dbReference type="EMBL" id="HG793128">
    <property type="protein sequence ID" value="CDK27231.1"/>
    <property type="molecule type" value="Genomic_DNA"/>
</dbReference>
<dbReference type="Pfam" id="PF10230">
    <property type="entry name" value="LIDHydrolase"/>
    <property type="match status" value="1"/>
</dbReference>
<dbReference type="GO" id="GO:0016298">
    <property type="term" value="F:lipase activity"/>
    <property type="evidence" value="ECO:0007669"/>
    <property type="project" value="InterPro"/>
</dbReference>
<protein>
    <recommendedName>
        <fullName evidence="7">Lipid droplet-associated hydrolase</fullName>
    </recommendedName>
</protein>
<keyword evidence="4" id="KW-0378">Hydrolase</keyword>
<dbReference type="OrthoDB" id="448051at2759"/>
<dbReference type="PANTHER" id="PTHR13390">
    <property type="entry name" value="LIPASE"/>
    <property type="match status" value="1"/>
</dbReference>
<evidence type="ECO:0000256" key="2">
    <source>
        <dbReference type="ARBA" id="ARBA00008300"/>
    </source>
</evidence>
<accession>W6ML88</accession>
<sequence length="314" mass="34150">MVKVETYKSEYPTSYFRLEPLESAGADSESPLLLFLPGNPGLVEYYIDYLQLVQAAFPQLEILCVSHAGFSTTHGEGPKELYPLSKQISHKLEVLRKEAFDGSGSKRQLLVMGHSVGSWILQRVILGVLDDSDLNSSYEVAFAGLITPTITDIAKSSNGRILKGLSERISRLPKLVGHLSFLISCLPSSVLEYLVGLKLGAASSGSLAATCKLVTSPSIVEQALSLASEEMRVIGADQSVNERFFGCKFEKWAYFAAADHWVADETRGLLMELYSENVDTELGAKGGITHSFCVSESKEFAEITISALEKAAVL</sequence>
<organism evidence="5 6">
    <name type="scientific">Kuraishia capsulata CBS 1993</name>
    <dbReference type="NCBI Taxonomy" id="1382522"/>
    <lineage>
        <taxon>Eukaryota</taxon>
        <taxon>Fungi</taxon>
        <taxon>Dikarya</taxon>
        <taxon>Ascomycota</taxon>
        <taxon>Saccharomycotina</taxon>
        <taxon>Pichiomycetes</taxon>
        <taxon>Pichiales</taxon>
        <taxon>Pichiaceae</taxon>
        <taxon>Kuraishia</taxon>
    </lineage>
</organism>
<reference evidence="5" key="1">
    <citation type="submission" date="2013-12" db="EMBL/GenBank/DDBJ databases">
        <authorList>
            <person name="Genoscope - CEA"/>
        </authorList>
    </citation>
    <scope>NUCLEOTIDE SEQUENCE</scope>
    <source>
        <strain evidence="5">CBS 1993</strain>
    </source>
</reference>
<comment type="subcellular location">
    <subcellularLocation>
        <location evidence="1">Lipid droplet</location>
    </subcellularLocation>
</comment>
<dbReference type="InterPro" id="IPR029058">
    <property type="entry name" value="AB_hydrolase_fold"/>
</dbReference>
<dbReference type="GeneID" id="34520615"/>
<keyword evidence="3" id="KW-0551">Lipid droplet</keyword>
<evidence type="ECO:0000256" key="4">
    <source>
        <dbReference type="ARBA" id="ARBA00022801"/>
    </source>
</evidence>
<dbReference type="HOGENOM" id="CLU_018394_1_1_1"/>
<reference evidence="5" key="2">
    <citation type="submission" date="2014-02" db="EMBL/GenBank/DDBJ databases">
        <title>Complete DNA sequence of /Kuraishia capsulata/ illustrates novel genomic features among budding yeasts (/Saccharomycotina/).</title>
        <authorList>
            <person name="Morales L."/>
            <person name="Noel B."/>
            <person name="Porcel B."/>
            <person name="Marcet-Houben M."/>
            <person name="Hullo M-F."/>
            <person name="Sacerdot C."/>
            <person name="Tekaia F."/>
            <person name="Leh-Louis V."/>
            <person name="Despons L."/>
            <person name="Khanna V."/>
            <person name="Aury J-M."/>
            <person name="Barbe V."/>
            <person name="Couloux A."/>
            <person name="Labadie K."/>
            <person name="Pelletier E."/>
            <person name="Souciet J-L."/>
            <person name="Boekhout T."/>
            <person name="Gabaldon T."/>
            <person name="Wincker P."/>
            <person name="Dujon B."/>
        </authorList>
    </citation>
    <scope>NUCLEOTIDE SEQUENCE</scope>
    <source>
        <strain evidence="5">CBS 1993</strain>
    </source>
</reference>
<dbReference type="GO" id="GO:0005811">
    <property type="term" value="C:lipid droplet"/>
    <property type="evidence" value="ECO:0007669"/>
    <property type="project" value="UniProtKB-SubCell"/>
</dbReference>
<dbReference type="Proteomes" id="UP000019384">
    <property type="component" value="Unassembled WGS sequence"/>
</dbReference>
<dbReference type="SUPFAM" id="SSF53474">
    <property type="entry name" value="alpha/beta-Hydrolases"/>
    <property type="match status" value="1"/>
</dbReference>
<name>W6ML88_9ASCO</name>
<proteinExistence type="inferred from homology"/>
<dbReference type="AlphaFoldDB" id="W6ML88"/>
<dbReference type="Gene3D" id="3.40.50.1820">
    <property type="entry name" value="alpha/beta hydrolase"/>
    <property type="match status" value="1"/>
</dbReference>
<dbReference type="RefSeq" id="XP_022459227.1">
    <property type="nucleotide sequence ID" value="XM_022601601.1"/>
</dbReference>
<gene>
    <name evidence="5" type="ORF">KUCA_T00003209001</name>
</gene>
<dbReference type="PANTHER" id="PTHR13390:SF0">
    <property type="entry name" value="LIPID DROPLET-ASSOCIATED HYDROLASE"/>
    <property type="match status" value="1"/>
</dbReference>
<keyword evidence="6" id="KW-1185">Reference proteome</keyword>